<dbReference type="Pfam" id="PF01435">
    <property type="entry name" value="Peptidase_M48"/>
    <property type="match status" value="1"/>
</dbReference>
<dbReference type="InterPro" id="IPR051156">
    <property type="entry name" value="Mito/Outer_Membr_Metalloprot"/>
</dbReference>
<evidence type="ECO:0000313" key="8">
    <source>
        <dbReference type="EMBL" id="ABS63311.1"/>
    </source>
</evidence>
<dbReference type="InterPro" id="IPR001915">
    <property type="entry name" value="Peptidase_M48"/>
</dbReference>
<gene>
    <name evidence="8" type="ordered locus">Plav_1692</name>
</gene>
<dbReference type="GO" id="GO:0046872">
    <property type="term" value="F:metal ion binding"/>
    <property type="evidence" value="ECO:0007669"/>
    <property type="project" value="UniProtKB-KW"/>
</dbReference>
<evidence type="ECO:0000259" key="7">
    <source>
        <dbReference type="Pfam" id="PF01435"/>
    </source>
</evidence>
<keyword evidence="2" id="KW-0645">Protease</keyword>
<dbReference type="OrthoDB" id="9810445at2"/>
<keyword evidence="9" id="KW-1185">Reference proteome</keyword>
<sequence>MAERISMRRQEASQERQSLAGGTKGLTAILVAAGMLAVGACSTNPATGKSQITPLMSTEQEARAGAEAHPKILAAYGGAYENEKIGGYVAGVTARIARATNQPDGPYRVTVLDSPVVNAFALPGGYVYVTRGLMALVNDEAELAGVIGHEIGHVAARHSAQRQTAAMGTSLLGAVLGAVVGSNVVNQAFGLGGQGFLASYSRDQEYEADMLGVRYLAAAGYDPYAAAGFLNSMGAQEALNAKMRNAQHDASRNDWLASHPATPARVAAANTHAGQTQIPAGQRERGRDAYLKAIDGMLYGDDPKEGIVRDREFVHPELGFSFKAPPGFTLTNTSSAVIVQGPDRTIAQFDMGRKAAGTEIGQYLAGEWGKGVSLSALERFTVNGMKAATATAKVGEYNGRLVAIEFAPDRVYRFLTGTLPQAGTRYDAALRELVMSFRKISAAEARAVKPLRIRIVTVKPGDTAASLGRRMVYSDFQAERFRVLNGLEPNEEPRPGAQVKLVTE</sequence>
<dbReference type="RefSeq" id="WP_012110602.1">
    <property type="nucleotide sequence ID" value="NC_009719.1"/>
</dbReference>
<evidence type="ECO:0000256" key="3">
    <source>
        <dbReference type="ARBA" id="ARBA00022723"/>
    </source>
</evidence>
<dbReference type="HOGENOM" id="CLU_029002_5_1_5"/>
<organism evidence="8 9">
    <name type="scientific">Parvibaculum lavamentivorans (strain DS-1 / DSM 13023 / NCIMB 13966)</name>
    <dbReference type="NCBI Taxonomy" id="402881"/>
    <lineage>
        <taxon>Bacteria</taxon>
        <taxon>Pseudomonadati</taxon>
        <taxon>Pseudomonadota</taxon>
        <taxon>Alphaproteobacteria</taxon>
        <taxon>Hyphomicrobiales</taxon>
        <taxon>Parvibaculaceae</taxon>
        <taxon>Parvibaculum</taxon>
    </lineage>
</organism>
<dbReference type="EMBL" id="CP000774">
    <property type="protein sequence ID" value="ABS63311.1"/>
    <property type="molecule type" value="Genomic_DNA"/>
</dbReference>
<proteinExistence type="predicted"/>
<reference evidence="8 9" key="1">
    <citation type="journal article" date="2011" name="Stand. Genomic Sci.">
        <title>Complete genome sequence of Parvibaculum lavamentivorans type strain (DS-1(T)).</title>
        <authorList>
            <person name="Schleheck D."/>
            <person name="Weiss M."/>
            <person name="Pitluck S."/>
            <person name="Bruce D."/>
            <person name="Land M.L."/>
            <person name="Han S."/>
            <person name="Saunders E."/>
            <person name="Tapia R."/>
            <person name="Detter C."/>
            <person name="Brettin T."/>
            <person name="Han J."/>
            <person name="Woyke T."/>
            <person name="Goodwin L."/>
            <person name="Pennacchio L."/>
            <person name="Nolan M."/>
            <person name="Cook A.M."/>
            <person name="Kjelleberg S."/>
            <person name="Thomas T."/>
        </authorList>
    </citation>
    <scope>NUCLEOTIDE SEQUENCE [LARGE SCALE GENOMIC DNA]</scope>
    <source>
        <strain evidence="9">DS-1 / DSM 13023 / NCIMB 13966</strain>
    </source>
</reference>
<dbReference type="eggNOG" id="COG4784">
    <property type="taxonomic scope" value="Bacteria"/>
</dbReference>
<evidence type="ECO:0000256" key="1">
    <source>
        <dbReference type="ARBA" id="ARBA00001947"/>
    </source>
</evidence>
<accession>A7HTS8</accession>
<dbReference type="PANTHER" id="PTHR22726">
    <property type="entry name" value="METALLOENDOPEPTIDASE OMA1"/>
    <property type="match status" value="1"/>
</dbReference>
<keyword evidence="3" id="KW-0479">Metal-binding</keyword>
<dbReference type="STRING" id="402881.Plav_1692"/>
<evidence type="ECO:0000256" key="2">
    <source>
        <dbReference type="ARBA" id="ARBA00022670"/>
    </source>
</evidence>
<feature type="domain" description="Peptidase M48" evidence="7">
    <location>
        <begin position="88"/>
        <end position="270"/>
    </location>
</feature>
<evidence type="ECO:0000256" key="6">
    <source>
        <dbReference type="ARBA" id="ARBA00023049"/>
    </source>
</evidence>
<name>A7HTS8_PARL1</name>
<dbReference type="KEGG" id="pla:Plav_1692"/>
<comment type="cofactor">
    <cofactor evidence="1">
        <name>Zn(2+)</name>
        <dbReference type="ChEBI" id="CHEBI:29105"/>
    </cofactor>
</comment>
<dbReference type="GO" id="GO:0016020">
    <property type="term" value="C:membrane"/>
    <property type="evidence" value="ECO:0007669"/>
    <property type="project" value="TreeGrafter"/>
</dbReference>
<evidence type="ECO:0000256" key="5">
    <source>
        <dbReference type="ARBA" id="ARBA00022833"/>
    </source>
</evidence>
<keyword evidence="6" id="KW-0482">Metalloprotease</keyword>
<dbReference type="PANTHER" id="PTHR22726:SF1">
    <property type="entry name" value="METALLOENDOPEPTIDASE OMA1, MITOCHONDRIAL"/>
    <property type="match status" value="1"/>
</dbReference>
<dbReference type="Gene3D" id="3.30.2010.10">
    <property type="entry name" value="Metalloproteases ('zincins'), catalytic domain"/>
    <property type="match status" value="1"/>
</dbReference>
<evidence type="ECO:0000313" key="9">
    <source>
        <dbReference type="Proteomes" id="UP000006377"/>
    </source>
</evidence>
<dbReference type="Proteomes" id="UP000006377">
    <property type="component" value="Chromosome"/>
</dbReference>
<protein>
    <submittedName>
        <fullName evidence="8">Peptidase M48 Ste24p</fullName>
    </submittedName>
</protein>
<evidence type="ECO:0000256" key="4">
    <source>
        <dbReference type="ARBA" id="ARBA00022801"/>
    </source>
</evidence>
<dbReference type="GO" id="GO:0004222">
    <property type="term" value="F:metalloendopeptidase activity"/>
    <property type="evidence" value="ECO:0007669"/>
    <property type="project" value="InterPro"/>
</dbReference>
<dbReference type="AlphaFoldDB" id="A7HTS8"/>
<keyword evidence="4" id="KW-0378">Hydrolase</keyword>
<keyword evidence="5" id="KW-0862">Zinc</keyword>
<dbReference type="GO" id="GO:0051603">
    <property type="term" value="P:proteolysis involved in protein catabolic process"/>
    <property type="evidence" value="ECO:0007669"/>
    <property type="project" value="TreeGrafter"/>
</dbReference>